<dbReference type="EMBL" id="JBJHZZ010000007">
    <property type="protein sequence ID" value="MFL0247491.1"/>
    <property type="molecule type" value="Genomic_DNA"/>
</dbReference>
<evidence type="ECO:0000256" key="4">
    <source>
        <dbReference type="ARBA" id="ARBA00022692"/>
    </source>
</evidence>
<evidence type="ECO:0000256" key="3">
    <source>
        <dbReference type="ARBA" id="ARBA00022448"/>
    </source>
</evidence>
<evidence type="ECO:0000313" key="9">
    <source>
        <dbReference type="EMBL" id="MFL0247491.1"/>
    </source>
</evidence>
<dbReference type="NCBIfam" id="TIGR00861">
    <property type="entry name" value="MIP"/>
    <property type="match status" value="1"/>
</dbReference>
<dbReference type="InterPro" id="IPR050363">
    <property type="entry name" value="MIP/Aquaporin"/>
</dbReference>
<gene>
    <name evidence="9" type="ORF">ACJDUG_10975</name>
</gene>
<feature type="transmembrane region" description="Helical" evidence="8">
    <location>
        <begin position="86"/>
        <end position="104"/>
    </location>
</feature>
<accession>A0ABW8T4M2</accession>
<evidence type="ECO:0000256" key="1">
    <source>
        <dbReference type="ARBA" id="ARBA00004141"/>
    </source>
</evidence>
<feature type="transmembrane region" description="Helical" evidence="8">
    <location>
        <begin position="138"/>
        <end position="157"/>
    </location>
</feature>
<dbReference type="SUPFAM" id="SSF81338">
    <property type="entry name" value="Aquaporin-like"/>
    <property type="match status" value="1"/>
</dbReference>
<evidence type="ECO:0000313" key="10">
    <source>
        <dbReference type="Proteomes" id="UP001623591"/>
    </source>
</evidence>
<reference evidence="9 10" key="1">
    <citation type="submission" date="2024-11" db="EMBL/GenBank/DDBJ databases">
        <authorList>
            <person name="Heng Y.C."/>
            <person name="Lim A.C.H."/>
            <person name="Lee J.K.Y."/>
            <person name="Kittelmann S."/>
        </authorList>
    </citation>
    <scope>NUCLEOTIDE SEQUENCE [LARGE SCALE GENOMIC DNA]</scope>
    <source>
        <strain evidence="9 10">WILCCON 0185</strain>
    </source>
</reference>
<evidence type="ECO:0000256" key="7">
    <source>
        <dbReference type="RuleBase" id="RU000477"/>
    </source>
</evidence>
<comment type="similarity">
    <text evidence="2 7">Belongs to the MIP/aquaporin (TC 1.A.8) family.</text>
</comment>
<dbReference type="PANTHER" id="PTHR43829:SF9">
    <property type="entry name" value="AQUAPORIN-9"/>
    <property type="match status" value="1"/>
</dbReference>
<dbReference type="Pfam" id="PF00230">
    <property type="entry name" value="MIP"/>
    <property type="match status" value="1"/>
</dbReference>
<keyword evidence="3 7" id="KW-0813">Transport</keyword>
<feature type="transmembrane region" description="Helical" evidence="8">
    <location>
        <begin position="36"/>
        <end position="56"/>
    </location>
</feature>
<dbReference type="Gene3D" id="1.20.1080.10">
    <property type="entry name" value="Glycerol uptake facilitator protein"/>
    <property type="match status" value="1"/>
</dbReference>
<evidence type="ECO:0000256" key="6">
    <source>
        <dbReference type="ARBA" id="ARBA00023136"/>
    </source>
</evidence>
<dbReference type="InterPro" id="IPR022357">
    <property type="entry name" value="MIP_CS"/>
</dbReference>
<keyword evidence="5 8" id="KW-1133">Transmembrane helix</keyword>
<proteinExistence type="inferred from homology"/>
<dbReference type="RefSeq" id="WP_406769942.1">
    <property type="nucleotide sequence ID" value="NZ_JBJHZZ010000007.1"/>
</dbReference>
<dbReference type="InterPro" id="IPR023271">
    <property type="entry name" value="Aquaporin-like"/>
</dbReference>
<organism evidence="9 10">
    <name type="scientific">Candidatus Clostridium stratigraminis</name>
    <dbReference type="NCBI Taxonomy" id="3381661"/>
    <lineage>
        <taxon>Bacteria</taxon>
        <taxon>Bacillati</taxon>
        <taxon>Bacillota</taxon>
        <taxon>Clostridia</taxon>
        <taxon>Eubacteriales</taxon>
        <taxon>Clostridiaceae</taxon>
        <taxon>Clostridium</taxon>
    </lineage>
</organism>
<protein>
    <submittedName>
        <fullName evidence="9">MIP/aquaporin family protein</fullName>
    </submittedName>
</protein>
<keyword evidence="6 8" id="KW-0472">Membrane</keyword>
<keyword evidence="10" id="KW-1185">Reference proteome</keyword>
<dbReference type="PANTHER" id="PTHR43829">
    <property type="entry name" value="AQUAPORIN OR AQUAGLYCEROPORIN RELATED"/>
    <property type="match status" value="1"/>
</dbReference>
<keyword evidence="4 7" id="KW-0812">Transmembrane</keyword>
<evidence type="ECO:0000256" key="2">
    <source>
        <dbReference type="ARBA" id="ARBA00006175"/>
    </source>
</evidence>
<sequence>MSHLLAECLGTMIIVLFGDAVVGNVVLNKTKGNGSGWIVITTSWAIGVALAVYIFGPISGGHFNPAVTIALASLGKFAWADVPGYIIAQMLGGFIGGVIVWINFRSHWEVTDDKDAKLGVFCTGPAIRNYQTNFISEVIATFILMFGILGLGTTNMVQGFGPLTVGLLIFGLGLSYGGTTGYAMNPARDLGPRLSHFVLPVAGKRDSDWAYSWIPVLGPICGALLAALVFHLIF</sequence>
<dbReference type="Proteomes" id="UP001623591">
    <property type="component" value="Unassembled WGS sequence"/>
</dbReference>
<name>A0ABW8T4M2_9CLOT</name>
<evidence type="ECO:0000256" key="5">
    <source>
        <dbReference type="ARBA" id="ARBA00022989"/>
    </source>
</evidence>
<feature type="transmembrane region" description="Helical" evidence="8">
    <location>
        <begin position="213"/>
        <end position="233"/>
    </location>
</feature>
<evidence type="ECO:0000256" key="8">
    <source>
        <dbReference type="SAM" id="Phobius"/>
    </source>
</evidence>
<comment type="caution">
    <text evidence="9">The sequence shown here is derived from an EMBL/GenBank/DDBJ whole genome shotgun (WGS) entry which is preliminary data.</text>
</comment>
<feature type="transmembrane region" description="Helical" evidence="8">
    <location>
        <begin position="163"/>
        <end position="184"/>
    </location>
</feature>
<comment type="subcellular location">
    <subcellularLocation>
        <location evidence="1">Membrane</location>
        <topology evidence="1">Multi-pass membrane protein</topology>
    </subcellularLocation>
</comment>
<dbReference type="InterPro" id="IPR000425">
    <property type="entry name" value="MIP"/>
</dbReference>
<dbReference type="PROSITE" id="PS00221">
    <property type="entry name" value="MIP"/>
    <property type="match status" value="1"/>
</dbReference>
<dbReference type="PRINTS" id="PR00783">
    <property type="entry name" value="MINTRINSICP"/>
</dbReference>